<evidence type="ECO:0000313" key="2">
    <source>
        <dbReference type="Proteomes" id="UP001517388"/>
    </source>
</evidence>
<organism evidence="1 2">
    <name type="scientific">Dolichospermum flos-aquae UHCC 0037</name>
    <dbReference type="NCBI Taxonomy" id="2590026"/>
    <lineage>
        <taxon>Bacteria</taxon>
        <taxon>Bacillati</taxon>
        <taxon>Cyanobacteriota</taxon>
        <taxon>Cyanophyceae</taxon>
        <taxon>Nostocales</taxon>
        <taxon>Aphanizomenonaceae</taxon>
        <taxon>Dolichospermum</taxon>
    </lineage>
</organism>
<reference evidence="2" key="1">
    <citation type="journal article" date="2020" name="Toxins">
        <title>Phylogenomic Analysis of Secondary Metabolism in the Toxic Cyanobacterial Genera Anabaena, Dolichospermum and Aphanizomenon.</title>
        <authorList>
            <person name="Oesterholm J."/>
            <person name="Popin R.V."/>
            <person name="Fewer D.P."/>
            <person name="Sivonen K."/>
        </authorList>
    </citation>
    <scope>NUCLEOTIDE SEQUENCE [LARGE SCALE GENOMIC DNA]</scope>
    <source>
        <strain evidence="2">UHCC 0037</strain>
    </source>
</reference>
<name>A0ACC7SD98_DOLFA</name>
<proteinExistence type="predicted"/>
<gene>
    <name evidence="1" type="ORF">FJR39_25245</name>
</gene>
<protein>
    <submittedName>
        <fullName evidence="1">CHAT domain-containing protein</fullName>
    </submittedName>
</protein>
<dbReference type="EMBL" id="VILF01000007">
    <property type="protein sequence ID" value="MTJ46224.1"/>
    <property type="molecule type" value="Genomic_DNA"/>
</dbReference>
<keyword evidence="2" id="KW-1185">Reference proteome</keyword>
<comment type="caution">
    <text evidence="1">The sequence shown here is derived from an EMBL/GenBank/DDBJ whole genome shotgun (WGS) entry which is preliminary data.</text>
</comment>
<sequence>MAKGFGKKQKQGKLKRRDYLDFLPKVLWSIRENKFDITIKLIEENLEKIDHNFPSIFRDWATETLSKPEKDKAYERALDIYNFCKIIQDIIEIEPVKKSIYIEIAIVGYEIALPVFNQDSFPEIRAEIEYYLGNAYCDRISGGDWVQNLEKAIESFENASQFYYHEGFLEIWADIQNSLATAYSDYAKWVNFNKEEYLELAILCCKNALQVYLRNIYPEDWAMVLTNLGAAYRVRIQGDPTENLKKAICCYNAALQEHTYEKFLEDWAGLQNNLGNAYRELLEGEREKNLDLSLYHLNESLKVYTRESTPQDWAMAQHSLALTYYEQGQIDKAVDCFRLSLEIYTHTTLPKDCLECGCDLGNIAFTTKWWEEAIYGYAKAVDAVEQNRTWSTTESRRQEILETYISIYHKIVQACINAGQIDKAFEYSERSRSKRLVDLMASSHLSQSENIPPKVQELLQKYEELQQQIDIERQNNKSENNRSETRAIWQVYNEKIASLETAKQEIWEQLRREDPILAGEIQVKPLSLSEVQQLIDNPKTAILSFYTTNSDTHIFIITQKEIDLLTCIGEGLETLQNWIAQNWSLNYIHHPEKWENDMEHFLHELAERLQLSKIINQYLQDIEELIIEPHLLLHQIPFAALPTGEYQEYLVDRFLIRYTPSCQILDFCHQNHKKKYLNLDSEDFQYGTVADTLDNKPRLSIPCSRCEEEEIAKMYNIPSEKRLIGSSQATVKNFRKLAENVQTLHCCHHAISCLYNPLESQLNLGDGSITLGQLMSPGWRLTNLLEVFLSCCETNLDNPDITDNLLTLATGFLCAGAISVISSLWQVNDLATALFSVFYYQQRQDGKNRPEALKAAQIKLRELSRAGLKEISQVAKNERKQAKNQKKHYPQDSVEYLECDRQHQKYAKISIAINNIQKSKGEFPFAHPRYWSAFIAQGLQ</sequence>
<accession>A0ACC7SD98</accession>
<dbReference type="Proteomes" id="UP001517388">
    <property type="component" value="Unassembled WGS sequence"/>
</dbReference>
<evidence type="ECO:0000313" key="1">
    <source>
        <dbReference type="EMBL" id="MTJ46224.1"/>
    </source>
</evidence>